<feature type="compositionally biased region" description="Polar residues" evidence="2">
    <location>
        <begin position="883"/>
        <end position="893"/>
    </location>
</feature>
<feature type="region of interest" description="Disordered" evidence="2">
    <location>
        <begin position="379"/>
        <end position="421"/>
    </location>
</feature>
<feature type="compositionally biased region" description="Basic and acidic residues" evidence="2">
    <location>
        <begin position="545"/>
        <end position="559"/>
    </location>
</feature>
<feature type="region of interest" description="Disordered" evidence="2">
    <location>
        <begin position="201"/>
        <end position="230"/>
    </location>
</feature>
<reference evidence="5" key="1">
    <citation type="journal article" date="2019" name="Curr. Biol.">
        <title>Genome Sequence of Striga asiatica Provides Insight into the Evolution of Plant Parasitism.</title>
        <authorList>
            <person name="Yoshida S."/>
            <person name="Kim S."/>
            <person name="Wafula E.K."/>
            <person name="Tanskanen J."/>
            <person name="Kim Y.M."/>
            <person name="Honaas L."/>
            <person name="Yang Z."/>
            <person name="Spallek T."/>
            <person name="Conn C.E."/>
            <person name="Ichihashi Y."/>
            <person name="Cheong K."/>
            <person name="Cui S."/>
            <person name="Der J.P."/>
            <person name="Gundlach H."/>
            <person name="Jiao Y."/>
            <person name="Hori C."/>
            <person name="Ishida J.K."/>
            <person name="Kasahara H."/>
            <person name="Kiba T."/>
            <person name="Kim M.S."/>
            <person name="Koo N."/>
            <person name="Laohavisit A."/>
            <person name="Lee Y.H."/>
            <person name="Lumba S."/>
            <person name="McCourt P."/>
            <person name="Mortimer J.C."/>
            <person name="Mutuku J.M."/>
            <person name="Nomura T."/>
            <person name="Sasaki-Sekimoto Y."/>
            <person name="Seto Y."/>
            <person name="Wang Y."/>
            <person name="Wakatake T."/>
            <person name="Sakakibara H."/>
            <person name="Demura T."/>
            <person name="Yamaguchi S."/>
            <person name="Yoneyama K."/>
            <person name="Manabe R.I."/>
            <person name="Nelson D.C."/>
            <person name="Schulman A.H."/>
            <person name="Timko M.P."/>
            <person name="dePamphilis C.W."/>
            <person name="Choi D."/>
            <person name="Shirasu K."/>
        </authorList>
    </citation>
    <scope>NUCLEOTIDE SEQUENCE [LARGE SCALE GENOMIC DNA]</scope>
    <source>
        <strain evidence="5">cv. UVA1</strain>
    </source>
</reference>
<dbReference type="SMART" id="SM00582">
    <property type="entry name" value="RPR"/>
    <property type="match status" value="1"/>
</dbReference>
<organism evidence="4 5">
    <name type="scientific">Striga asiatica</name>
    <name type="common">Asiatic witchweed</name>
    <name type="synonym">Buchnera asiatica</name>
    <dbReference type="NCBI Taxonomy" id="4170"/>
    <lineage>
        <taxon>Eukaryota</taxon>
        <taxon>Viridiplantae</taxon>
        <taxon>Streptophyta</taxon>
        <taxon>Embryophyta</taxon>
        <taxon>Tracheophyta</taxon>
        <taxon>Spermatophyta</taxon>
        <taxon>Magnoliopsida</taxon>
        <taxon>eudicotyledons</taxon>
        <taxon>Gunneridae</taxon>
        <taxon>Pentapetalae</taxon>
        <taxon>asterids</taxon>
        <taxon>lamiids</taxon>
        <taxon>Lamiales</taxon>
        <taxon>Orobanchaceae</taxon>
        <taxon>Buchnereae</taxon>
        <taxon>Striga</taxon>
    </lineage>
</organism>
<evidence type="ECO:0000313" key="5">
    <source>
        <dbReference type="Proteomes" id="UP000325081"/>
    </source>
</evidence>
<comment type="caution">
    <text evidence="4">The sequence shown here is derived from an EMBL/GenBank/DDBJ whole genome shotgun (WGS) entry which is preliminary data.</text>
</comment>
<accession>A0A5A7P190</accession>
<feature type="region of interest" description="Disordered" evidence="2">
    <location>
        <begin position="1226"/>
        <end position="1381"/>
    </location>
</feature>
<feature type="compositionally biased region" description="Polar residues" evidence="2">
    <location>
        <begin position="202"/>
        <end position="224"/>
    </location>
</feature>
<keyword evidence="1" id="KW-0507">mRNA processing</keyword>
<dbReference type="InterPro" id="IPR006569">
    <property type="entry name" value="CID_dom"/>
</dbReference>
<dbReference type="PANTHER" id="PTHR12550">
    <property type="entry name" value="HEPATOMA-DERIVED GROWTH FACTOR-RELATED"/>
    <property type="match status" value="1"/>
</dbReference>
<keyword evidence="5" id="KW-1185">Reference proteome</keyword>
<feature type="compositionally biased region" description="Basic residues" evidence="2">
    <location>
        <begin position="300"/>
        <end position="310"/>
    </location>
</feature>
<dbReference type="SUPFAM" id="SSF63748">
    <property type="entry name" value="Tudor/PWWP/MBT"/>
    <property type="match status" value="2"/>
</dbReference>
<feature type="region of interest" description="Disordered" evidence="2">
    <location>
        <begin position="805"/>
        <end position="834"/>
    </location>
</feature>
<dbReference type="GO" id="GO:0006397">
    <property type="term" value="P:mRNA processing"/>
    <property type="evidence" value="ECO:0007669"/>
    <property type="project" value="UniProtKB-KW"/>
</dbReference>
<feature type="region of interest" description="Disordered" evidence="2">
    <location>
        <begin position="545"/>
        <end position="571"/>
    </location>
</feature>
<dbReference type="PANTHER" id="PTHR12550:SF49">
    <property type="entry name" value="PROTEIN HUA2-LIKE 2-RELATED"/>
    <property type="match status" value="1"/>
</dbReference>
<dbReference type="InterPro" id="IPR008942">
    <property type="entry name" value="ENTH_VHS"/>
</dbReference>
<sequence>MAPSRRKGANRAAAAAAARRKWKVGDLVLAKVKGFPAWPATSNVDRLLFKEISCFGIACIHVCNHSSTELMPDIGSLFPIVIGNINLDHLFEIDFVYSGSNLCSCSATVTTFSTILTIENMVLLVNKVSEPGKWGYPADQKKIVVQFFGGEQIAFCNPVDIEEFTEEKKVSLLGKRHGKGADFVRAVNEIIDHFENLKKQEQVSGANGTEETDIINENNSQESVVASRKDEAPLVKVDPLSAGTTYDLDSLTEAAVAAATDDAFENEDMQNLVFTDIPVSTPYLTRHRTDIARSQNSGSTKKKSARRLRSSSRIDSRLRSTSLPSVNKNRNSRRFCVSVSEDRSVKRSKRIVKSSDESDGQNVDSLAFVASDRIEENNSGLMSLNSDTLSIDDGSTVDSVSKPLGVQEPAAENNEGETELSDRLDFQSNNVVKKKRKPNRKRHNTHTVDTATLNRVASDADDLKVGRVSPSFGEKPAQKQAKDDGDEHLPLVKRARVRMGLPSPSAEKEFPSVNKEEHMPEVRERHSVQSFESLSCKVNGHAEVKDHANKESVPVKEEPSPSSVSHVSPANRPSFWETRKDFLDGEAALPPSKRLHRALEAMSANVAEDCQRTSNFSVAADIQSNGYCDSLECYEMAEGKKDTIELGSGAMVDTRNCDSLLGAPESCIVSDVGGSGIGAETTEVVSDCGKANITDSQNPIFCTGASGQVEGDDDIKVPKIFPFVEVPAESNPVVEDHLKVETENVGEQTNLNCNAQSTVMSPTNHWTTRCTELKEAVKGSDSDIVQIQADSTSMQDIAVSLPSIDTCNRPDDEGGEARKTEDLASVEHNPDSKMSECVEEARPSLNSKVVHPVTPVKVLNSGHDQSLVHSTSVSYEHIEDRTVSATQSSSSLTDGPESVARTSPPSFPVCNTSALDNKRSLVNNSSSCLDVHLHLEKAKLAGKSISKSEVLSSFEAIIKSLTRTKENIGRATRIAIDCAKFGFATKVVEILAHNLESESSLHRKVDLFFLVDSITQCSRGIKGDGGVYPSAIQALLPRLLLAAAPPGSSSHENHRQCLKVLKVWQERKILPEPIIRHHIRELDALCGSFPTIGSNRTLRNERAFDDPVREMDGMLVDEYGSNSSIQLPGFCMPRMVGVDCAENDSDDESFEAVTPEHNLDNHEAEKNPIPAAEKHRHILEDVDGELEMEDVAPCCEDEIVVSTSSFGGLDQAQMSHHQPKNVVPLASAPVSRSPLPPPPPPHPLPPSAFPPVMPNSVTNGPDSNKPYSSSQDYEAEAPRYMPDNGCFSDRPTSRFSGRASGSDQPNDGFGKSFHLRPPHPAPSNQFSYVQEQRGQSRRDAPPPSRQNRFHSRHSDNGNFYRDRDRNKFVQRDNIGEGWRPPYPSNISGPCYPDGSRMANAPMTYDPPREPPGPHHRWNYPSRPMNHRHYNPYRPPSEGPIPAPTIGGQDDECRASLSKWLIVHRVLYLALRNSSYG</sequence>
<dbReference type="OrthoDB" id="62853at2759"/>
<feature type="compositionally biased region" description="Low complexity" evidence="2">
    <location>
        <begin position="560"/>
        <end position="569"/>
    </location>
</feature>
<feature type="compositionally biased region" description="Pro residues" evidence="2">
    <location>
        <begin position="1234"/>
        <end position="1253"/>
    </location>
</feature>
<evidence type="ECO:0000259" key="3">
    <source>
        <dbReference type="PROSITE" id="PS51391"/>
    </source>
</evidence>
<dbReference type="Gene3D" id="1.25.40.90">
    <property type="match status" value="1"/>
</dbReference>
<feature type="compositionally biased region" description="Basic and acidic residues" evidence="2">
    <location>
        <begin position="808"/>
        <end position="822"/>
    </location>
</feature>
<feature type="compositionally biased region" description="Basic and acidic residues" evidence="2">
    <location>
        <begin position="1352"/>
        <end position="1374"/>
    </location>
</feature>
<feature type="compositionally biased region" description="Polar residues" evidence="2">
    <location>
        <begin position="1322"/>
        <end position="1333"/>
    </location>
</feature>
<feature type="compositionally biased region" description="Polar residues" evidence="2">
    <location>
        <begin position="1255"/>
        <end position="1272"/>
    </location>
</feature>
<dbReference type="Pfam" id="PF04818">
    <property type="entry name" value="CID"/>
    <property type="match status" value="1"/>
</dbReference>
<proteinExistence type="predicted"/>
<feature type="compositionally biased region" description="Polar residues" evidence="2">
    <location>
        <begin position="1293"/>
        <end position="1305"/>
    </location>
</feature>
<feature type="compositionally biased region" description="Polar residues" evidence="2">
    <location>
        <begin position="379"/>
        <end position="389"/>
    </location>
</feature>
<evidence type="ECO:0000256" key="2">
    <source>
        <dbReference type="SAM" id="MobiDB-lite"/>
    </source>
</evidence>
<name>A0A5A7P190_STRAF</name>
<feature type="region of interest" description="Disordered" evidence="2">
    <location>
        <begin position="881"/>
        <end position="905"/>
    </location>
</feature>
<dbReference type="Gene3D" id="2.30.30.140">
    <property type="match status" value="2"/>
</dbReference>
<evidence type="ECO:0000256" key="1">
    <source>
        <dbReference type="ARBA" id="ARBA00022664"/>
    </source>
</evidence>
<feature type="domain" description="CID" evidence="3">
    <location>
        <begin position="946"/>
        <end position="1086"/>
    </location>
</feature>
<evidence type="ECO:0000313" key="4">
    <source>
        <dbReference type="EMBL" id="GER26529.1"/>
    </source>
</evidence>
<dbReference type="PROSITE" id="PS51391">
    <property type="entry name" value="CID"/>
    <property type="match status" value="1"/>
</dbReference>
<dbReference type="EMBL" id="BKCP01001113">
    <property type="protein sequence ID" value="GER26529.1"/>
    <property type="molecule type" value="Genomic_DNA"/>
</dbReference>
<dbReference type="Proteomes" id="UP000325081">
    <property type="component" value="Unassembled WGS sequence"/>
</dbReference>
<feature type="region of interest" description="Disordered" evidence="2">
    <location>
        <begin position="286"/>
        <end position="329"/>
    </location>
</feature>
<gene>
    <name evidence="4" type="ORF">STAS_02171</name>
</gene>
<dbReference type="GO" id="GO:0005634">
    <property type="term" value="C:nucleus"/>
    <property type="evidence" value="ECO:0007669"/>
    <property type="project" value="UniProtKB-ARBA"/>
</dbReference>
<protein>
    <submittedName>
        <fullName evidence="4">Tudor/PWWP/MBT domain-containing protein</fullName>
    </submittedName>
</protein>